<dbReference type="STRING" id="1122204.SAMN05421781_0611"/>
<dbReference type="InterPro" id="IPR005079">
    <property type="entry name" value="Peptidase_C45_hydrolase"/>
</dbReference>
<accession>A0A1H2R640</accession>
<sequence>MKNIHVDVKAYKGTYADIGYQQGRYLKHTPLVRYHYNERLKRSLAKFDVPLEDVKKLYQLYVPGLWEEMKGLAEGLEWQFQDVLQEFSGYQASKVRSGCSGLMANGMYIRNYDYLPSTYEGRFLFIKPVDGPGTAGFAQRIIGRSDAMNEYGLSLGYHFVHRIKPKPGIVCSNLLRIVLETCRTTAEAVRLLQELPHRHSFNYSMMDASGEGAVVEASPRGTAVRPAGEVACTNHFNVPSMQQENRHLMGNSREREFRIRSIDWNRETAYSAFARFNHDTDFIYSNDYEHWSGTIHTAQYLPAEKKIYVGIGGNRYPVLLPFAGWLNEEPLRITKIRGSVDTDMPFSFEW</sequence>
<proteinExistence type="predicted"/>
<protein>
    <submittedName>
        <fullName evidence="2">Predicted choloylglycine hydrolase</fullName>
    </submittedName>
</protein>
<feature type="domain" description="Peptidase C45 hydrolase" evidence="1">
    <location>
        <begin position="107"/>
        <end position="315"/>
    </location>
</feature>
<gene>
    <name evidence="2" type="ORF">SAMN05421781_0611</name>
</gene>
<dbReference type="RefSeq" id="WP_091610982.1">
    <property type="nucleotide sequence ID" value="NZ_FNNC01000001.1"/>
</dbReference>
<reference evidence="2 3" key="1">
    <citation type="submission" date="2016-10" db="EMBL/GenBank/DDBJ databases">
        <authorList>
            <person name="de Groot N.N."/>
        </authorList>
    </citation>
    <scope>NUCLEOTIDE SEQUENCE [LARGE SCALE GENOMIC DNA]</scope>
    <source>
        <strain evidence="2 3">DSM 23126</strain>
    </source>
</reference>
<dbReference type="InterPro" id="IPR047794">
    <property type="entry name" value="C45_proenzyme-like"/>
</dbReference>
<dbReference type="CDD" id="cd01935">
    <property type="entry name" value="Ntn_CGH_like"/>
    <property type="match status" value="1"/>
</dbReference>
<keyword evidence="3" id="KW-1185">Reference proteome</keyword>
<dbReference type="NCBIfam" id="NF040521">
    <property type="entry name" value="C45_proenzyme"/>
    <property type="match status" value="1"/>
</dbReference>
<keyword evidence="2" id="KW-0378">Hydrolase</keyword>
<dbReference type="PANTHER" id="PTHR34180">
    <property type="entry name" value="PEPTIDASE C45"/>
    <property type="match status" value="1"/>
</dbReference>
<dbReference type="InterPro" id="IPR047801">
    <property type="entry name" value="Peptidase_C45"/>
</dbReference>
<evidence type="ECO:0000313" key="3">
    <source>
        <dbReference type="Proteomes" id="UP000199488"/>
    </source>
</evidence>
<organism evidence="2 3">
    <name type="scientific">Marinococcus luteus</name>
    <dbReference type="NCBI Taxonomy" id="1122204"/>
    <lineage>
        <taxon>Bacteria</taxon>
        <taxon>Bacillati</taxon>
        <taxon>Bacillota</taxon>
        <taxon>Bacilli</taxon>
        <taxon>Bacillales</taxon>
        <taxon>Bacillaceae</taxon>
        <taxon>Marinococcus</taxon>
    </lineage>
</organism>
<dbReference type="PANTHER" id="PTHR34180:SF1">
    <property type="entry name" value="BETA-ALANYL-DOPAMINE_CARCININE HYDROLASE"/>
    <property type="match status" value="1"/>
</dbReference>
<dbReference type="Gene3D" id="3.60.60.10">
    <property type="entry name" value="Penicillin V Acylase, Chain A"/>
    <property type="match status" value="1"/>
</dbReference>
<dbReference type="InterPro" id="IPR029055">
    <property type="entry name" value="Ntn_hydrolases_N"/>
</dbReference>
<dbReference type="OrthoDB" id="8617387at2"/>
<evidence type="ECO:0000313" key="2">
    <source>
        <dbReference type="EMBL" id="SDW14821.1"/>
    </source>
</evidence>
<dbReference type="EMBL" id="FNNC01000001">
    <property type="protein sequence ID" value="SDW14821.1"/>
    <property type="molecule type" value="Genomic_DNA"/>
</dbReference>
<dbReference type="GO" id="GO:0016787">
    <property type="term" value="F:hydrolase activity"/>
    <property type="evidence" value="ECO:0007669"/>
    <property type="project" value="UniProtKB-KW"/>
</dbReference>
<dbReference type="SUPFAM" id="SSF56235">
    <property type="entry name" value="N-terminal nucleophile aminohydrolases (Ntn hydrolases)"/>
    <property type="match status" value="1"/>
</dbReference>
<evidence type="ECO:0000259" key="1">
    <source>
        <dbReference type="Pfam" id="PF03417"/>
    </source>
</evidence>
<dbReference type="Pfam" id="PF03417">
    <property type="entry name" value="AAT"/>
    <property type="match status" value="1"/>
</dbReference>
<dbReference type="Proteomes" id="UP000199488">
    <property type="component" value="Unassembled WGS sequence"/>
</dbReference>
<name>A0A1H2R640_9BACI</name>
<dbReference type="AlphaFoldDB" id="A0A1H2R640"/>